<dbReference type="RefSeq" id="WP_157422439.1">
    <property type="nucleotide sequence ID" value="NZ_BAAANI010000002.1"/>
</dbReference>
<dbReference type="InterPro" id="IPR028098">
    <property type="entry name" value="Glyco_trans_4-like_N"/>
</dbReference>
<feature type="domain" description="Glycosyltransferase subfamily 4-like N-terminal" evidence="4">
    <location>
        <begin position="32"/>
        <end position="197"/>
    </location>
</feature>
<dbReference type="SUPFAM" id="SSF53756">
    <property type="entry name" value="UDP-Glycosyltransferase/glycogen phosphorylase"/>
    <property type="match status" value="1"/>
</dbReference>
<dbReference type="InterPro" id="IPR050194">
    <property type="entry name" value="Glycosyltransferase_grp1"/>
</dbReference>
<sequence>MSPARAPKNRAAPRVVLATRLFAPEVSAGAFRLRALTRSLLARSATVRVLTTTPPKTAPQFVAEEPGLEVSRFPVLRDSGGNVRGYVQYLSFDIPLVFRLIGARYDLAIAEAPPTTGIIVAAISALRRRPYAYYAADIWTDGVAAIGAPRFVISIIRGLEGLTMRHAATVLSISDEVTERIIRFGVAPERIATVGNGIDTDVFTPDGPVADDDAPYFVYTGTMSEWQGAEVFIRALPLVRERFPDVRLRFFGQGSAEAHLRELASTTAPEAITFGGVVAPERSAEWIRGAVGALVSIAPGLGYDFARPTKTYAAAACGTPVVFAGSDGSSGGALVREHGLGIHSSFTPESVAAAMIELLTEHGTDRAATKRRDRAVWIDGNASLRAVGDSAADAVLRPLG</sequence>
<evidence type="ECO:0000256" key="2">
    <source>
        <dbReference type="ARBA" id="ARBA00022676"/>
    </source>
</evidence>
<evidence type="ECO:0000256" key="1">
    <source>
        <dbReference type="ARBA" id="ARBA00021292"/>
    </source>
</evidence>
<dbReference type="Pfam" id="PF13579">
    <property type="entry name" value="Glyco_trans_4_4"/>
    <property type="match status" value="1"/>
</dbReference>
<organism evidence="5 6">
    <name type="scientific">Agromyces lapidis</name>
    <dbReference type="NCBI Taxonomy" id="279574"/>
    <lineage>
        <taxon>Bacteria</taxon>
        <taxon>Bacillati</taxon>
        <taxon>Actinomycetota</taxon>
        <taxon>Actinomycetes</taxon>
        <taxon>Micrococcales</taxon>
        <taxon>Microbacteriaceae</taxon>
        <taxon>Agromyces</taxon>
    </lineage>
</organism>
<reference evidence="5 6" key="1">
    <citation type="submission" date="2024-09" db="EMBL/GenBank/DDBJ databases">
        <authorList>
            <person name="Sun Q."/>
            <person name="Mori K."/>
        </authorList>
    </citation>
    <scope>NUCLEOTIDE SEQUENCE [LARGE SCALE GENOMIC DNA]</scope>
    <source>
        <strain evidence="5 6">JCM 14321</strain>
    </source>
</reference>
<dbReference type="PANTHER" id="PTHR45947:SF3">
    <property type="entry name" value="SULFOQUINOVOSYL TRANSFERASE SQD2"/>
    <property type="match status" value="1"/>
</dbReference>
<evidence type="ECO:0000313" key="5">
    <source>
        <dbReference type="EMBL" id="MFB9642873.1"/>
    </source>
</evidence>
<keyword evidence="3" id="KW-0808">Transferase</keyword>
<dbReference type="Gene3D" id="3.40.50.2000">
    <property type="entry name" value="Glycogen Phosphorylase B"/>
    <property type="match status" value="2"/>
</dbReference>
<comment type="caution">
    <text evidence="5">The sequence shown here is derived from an EMBL/GenBank/DDBJ whole genome shotgun (WGS) entry which is preliminary data.</text>
</comment>
<evidence type="ECO:0000313" key="6">
    <source>
        <dbReference type="Proteomes" id="UP001589667"/>
    </source>
</evidence>
<keyword evidence="2" id="KW-0328">Glycosyltransferase</keyword>
<evidence type="ECO:0000256" key="3">
    <source>
        <dbReference type="ARBA" id="ARBA00022679"/>
    </source>
</evidence>
<name>A0ABV5SRA8_9MICO</name>
<keyword evidence="6" id="KW-1185">Reference proteome</keyword>
<dbReference type="Pfam" id="PF13692">
    <property type="entry name" value="Glyco_trans_1_4"/>
    <property type="match status" value="1"/>
</dbReference>
<accession>A0ABV5SRA8</accession>
<dbReference type="Proteomes" id="UP001589667">
    <property type="component" value="Unassembled WGS sequence"/>
</dbReference>
<dbReference type="CDD" id="cd03794">
    <property type="entry name" value="GT4_WbuB-like"/>
    <property type="match status" value="1"/>
</dbReference>
<gene>
    <name evidence="5" type="ORF">ACFFQV_11295</name>
</gene>
<protein>
    <recommendedName>
        <fullName evidence="1">D-inositol 3-phosphate glycosyltransferase</fullName>
    </recommendedName>
</protein>
<dbReference type="PANTHER" id="PTHR45947">
    <property type="entry name" value="SULFOQUINOVOSYL TRANSFERASE SQD2"/>
    <property type="match status" value="1"/>
</dbReference>
<evidence type="ECO:0000259" key="4">
    <source>
        <dbReference type="Pfam" id="PF13579"/>
    </source>
</evidence>
<dbReference type="EMBL" id="JBHMBL010000002">
    <property type="protein sequence ID" value="MFB9642873.1"/>
    <property type="molecule type" value="Genomic_DNA"/>
</dbReference>
<proteinExistence type="predicted"/>